<evidence type="ECO:0000313" key="2">
    <source>
        <dbReference type="EMBL" id="KJE97891.1"/>
    </source>
</evidence>
<evidence type="ECO:0000313" key="3">
    <source>
        <dbReference type="Proteomes" id="UP000008743"/>
    </source>
</evidence>
<feature type="domain" description="COMM" evidence="1">
    <location>
        <begin position="132"/>
        <end position="206"/>
    </location>
</feature>
<dbReference type="Pfam" id="PF07258">
    <property type="entry name" value="COMM_domain"/>
    <property type="match status" value="1"/>
</dbReference>
<accession>A0A0D2USD7</accession>
<dbReference type="STRING" id="595528.A0A0D2USD7"/>
<dbReference type="AlphaFoldDB" id="A0A0D2USD7"/>
<reference evidence="3" key="1">
    <citation type="submission" date="2011-02" db="EMBL/GenBank/DDBJ databases">
        <title>The Genome Sequence of Capsaspora owczarzaki ATCC 30864.</title>
        <authorList>
            <person name="Russ C."/>
            <person name="Cuomo C."/>
            <person name="Burger G."/>
            <person name="Gray M.W."/>
            <person name="Holland P.W.H."/>
            <person name="King N."/>
            <person name="Lang F.B.F."/>
            <person name="Roger A.J."/>
            <person name="Ruiz-Trillo I."/>
            <person name="Young S.K."/>
            <person name="Zeng Q."/>
            <person name="Gargeya S."/>
            <person name="Alvarado L."/>
            <person name="Berlin A."/>
            <person name="Chapman S.B."/>
            <person name="Chen Z."/>
            <person name="Freedman E."/>
            <person name="Gellesch M."/>
            <person name="Goldberg J."/>
            <person name="Griggs A."/>
            <person name="Gujja S."/>
            <person name="Heilman E."/>
            <person name="Heiman D."/>
            <person name="Howarth C."/>
            <person name="Mehta T."/>
            <person name="Neiman D."/>
            <person name="Pearson M."/>
            <person name="Roberts A."/>
            <person name="Saif S."/>
            <person name="Shea T."/>
            <person name="Shenoy N."/>
            <person name="Sisk P."/>
            <person name="Stolte C."/>
            <person name="Sykes S."/>
            <person name="White J."/>
            <person name="Yandava C."/>
            <person name="Haas B."/>
            <person name="Nusbaum C."/>
            <person name="Birren B."/>
        </authorList>
    </citation>
    <scope>NUCLEOTIDE SEQUENCE</scope>
    <source>
        <strain evidence="3">ATCC 30864</strain>
    </source>
</reference>
<organism evidence="2 3">
    <name type="scientific">Capsaspora owczarzaki (strain ATCC 30864)</name>
    <dbReference type="NCBI Taxonomy" id="595528"/>
    <lineage>
        <taxon>Eukaryota</taxon>
        <taxon>Filasterea</taxon>
        <taxon>Capsaspora</taxon>
    </lineage>
</organism>
<protein>
    <submittedName>
        <fullName evidence="2">COMM domain-containing protein 9</fullName>
    </submittedName>
</protein>
<gene>
    <name evidence="2" type="ORF">CAOG_007970</name>
</gene>
<proteinExistence type="predicted"/>
<dbReference type="InterPro" id="IPR017920">
    <property type="entry name" value="COMM"/>
</dbReference>
<name>A0A0D2USD7_CAPO3</name>
<dbReference type="OrthoDB" id="64318at2759"/>
<dbReference type="PhylomeDB" id="A0A0D2USD7"/>
<dbReference type="eggNOG" id="ENOG502RHPY">
    <property type="taxonomic scope" value="Eukaryota"/>
</dbReference>
<keyword evidence="3" id="KW-1185">Reference proteome</keyword>
<dbReference type="Pfam" id="PF20923">
    <property type="entry name" value="COMMD9_HN"/>
    <property type="match status" value="1"/>
</dbReference>
<dbReference type="InParanoid" id="A0A0D2USD7"/>
<dbReference type="EMBL" id="KE346375">
    <property type="protein sequence ID" value="KJE97891.1"/>
    <property type="molecule type" value="Genomic_DNA"/>
</dbReference>
<dbReference type="PROSITE" id="PS51269">
    <property type="entry name" value="COMM"/>
    <property type="match status" value="1"/>
</dbReference>
<dbReference type="PANTHER" id="PTHR15663:SF4">
    <property type="entry name" value="COMM DOMAIN-CONTAINING PROTEIN 9"/>
    <property type="match status" value="1"/>
</dbReference>
<evidence type="ECO:0000259" key="1">
    <source>
        <dbReference type="PROSITE" id="PS51269"/>
    </source>
</evidence>
<dbReference type="InterPro" id="IPR048676">
    <property type="entry name" value="COMMD9_N"/>
</dbReference>
<dbReference type="Proteomes" id="UP000008743">
    <property type="component" value="Unassembled WGS sequence"/>
</dbReference>
<dbReference type="PANTHER" id="PTHR15663">
    <property type="entry name" value="COMM DOMAIN-CONTAINING PROTEIN 9"/>
    <property type="match status" value="1"/>
</dbReference>
<sequence length="207" mass="23190">MISNISLLYFDCLIIAMADTEGLVHILKAPSKDALQQIFKDAFNFRLRPTAPQSFIESTTKGLQISEADAKQLFDAARIIAQEALFEGLEPQRIASLFPVNMQKNGKLATMIYELVPTWKLQSIDEQVSLPRLVDFDWRIDIKTASDSASKMAVPTVLLQMKVRDTPTRTDQQPGESIVNFELTKETLETMLDGLGKIRDQLSSVAK</sequence>
<dbReference type="InterPro" id="IPR037360">
    <property type="entry name" value="COMMD9"/>
</dbReference>